<organism evidence="4 5">
    <name type="scientific">Azoarcus sp. (strain BH72)</name>
    <dbReference type="NCBI Taxonomy" id="418699"/>
    <lineage>
        <taxon>Bacteria</taxon>
        <taxon>Pseudomonadati</taxon>
        <taxon>Pseudomonadota</taxon>
        <taxon>Betaproteobacteria</taxon>
        <taxon>Rhodocyclales</taxon>
        <taxon>Zoogloeaceae</taxon>
        <taxon>Azoarcus</taxon>
    </lineage>
</organism>
<gene>
    <name evidence="4" type="ordered locus">azo0387</name>
</gene>
<dbReference type="Proteomes" id="UP000002588">
    <property type="component" value="Chromosome"/>
</dbReference>
<name>A1K2E9_AZOSB</name>
<dbReference type="PANTHER" id="PTHR30535:SF35">
    <property type="entry name" value="PERIPLASMIC BINDING PROTEIN"/>
    <property type="match status" value="1"/>
</dbReference>
<feature type="region of interest" description="Disordered" evidence="2">
    <location>
        <begin position="1"/>
        <end position="26"/>
    </location>
</feature>
<proteinExistence type="predicted"/>
<dbReference type="InterPro" id="IPR002491">
    <property type="entry name" value="ABC_transptr_periplasmic_BD"/>
</dbReference>
<reference evidence="4 5" key="1">
    <citation type="journal article" date="2006" name="Nat. Biotechnol.">
        <title>Complete genome of the mutualistic, N2-fixing grass endophyte Azoarcus sp. strain BH72.</title>
        <authorList>
            <person name="Krause A."/>
            <person name="Ramakumar A."/>
            <person name="Bartels D."/>
            <person name="Battistoni F."/>
            <person name="Bekel T."/>
            <person name="Boch J."/>
            <person name="Boehm M."/>
            <person name="Friedrich F."/>
            <person name="Hurek T."/>
            <person name="Krause L."/>
            <person name="Linke B."/>
            <person name="McHardy A.C."/>
            <person name="Sarkar A."/>
            <person name="Schneiker S."/>
            <person name="Syed A.A."/>
            <person name="Thauer R."/>
            <person name="Vorhoelter F.-J."/>
            <person name="Weidner S."/>
            <person name="Puehler A."/>
            <person name="Reinhold-Hurek B."/>
            <person name="Kaiser O."/>
            <person name="Goesmann A."/>
        </authorList>
    </citation>
    <scope>NUCLEOTIDE SEQUENCE [LARGE SCALE GENOMIC DNA]</scope>
    <source>
        <strain evidence="4 5">BH72</strain>
    </source>
</reference>
<keyword evidence="1" id="KW-0732">Signal</keyword>
<protein>
    <submittedName>
        <fullName evidence="4">Conserved hypothetical periplasmic binding protein</fullName>
    </submittedName>
</protein>
<evidence type="ECO:0000313" key="4">
    <source>
        <dbReference type="EMBL" id="CAL93004.1"/>
    </source>
</evidence>
<evidence type="ECO:0000259" key="3">
    <source>
        <dbReference type="PROSITE" id="PS50983"/>
    </source>
</evidence>
<dbReference type="InterPro" id="IPR054828">
    <property type="entry name" value="Vit_B12_bind_prot"/>
</dbReference>
<dbReference type="Gene3D" id="3.40.50.1980">
    <property type="entry name" value="Nitrogenase molybdenum iron protein domain"/>
    <property type="match status" value="2"/>
</dbReference>
<feature type="domain" description="Fe/B12 periplasmic-binding" evidence="3">
    <location>
        <begin position="41"/>
        <end position="288"/>
    </location>
</feature>
<dbReference type="KEGG" id="azo:azo0387"/>
<dbReference type="STRING" id="62928.azo0387"/>
<keyword evidence="5" id="KW-1185">Reference proteome</keyword>
<evidence type="ECO:0000256" key="1">
    <source>
        <dbReference type="ARBA" id="ARBA00022729"/>
    </source>
</evidence>
<dbReference type="RefSeq" id="WP_011764122.1">
    <property type="nucleotide sequence ID" value="NC_008702.1"/>
</dbReference>
<dbReference type="SUPFAM" id="SSF53807">
    <property type="entry name" value="Helical backbone' metal receptor"/>
    <property type="match status" value="1"/>
</dbReference>
<sequence>MDVSRDVEEHMGGAGGGPPPDAAGWADAVGARHGRADAGARIVCLVPSITELLFDLGVGDRLVGRTGFCIHPRDRVRALPKLGGTKDVKLDALRGLAPTHVIVNIDENRRDTVEDISRFVPNVIVTHPCAPEDNLALYALLGGIFDCEAAATSLSVSLQTALAEAAELRAALVPERVLYLIWREPWMTVSSATYIAAMLAAVGWESMPRAPEPRYPVVDWEDASMADVARVFLSSEPYRFGPAHVGEVGALASRPAMLIDGEMCSWYGSRAIAGVRYLTALRRRLAKG</sequence>
<dbReference type="eggNOG" id="COG0614">
    <property type="taxonomic scope" value="Bacteria"/>
</dbReference>
<dbReference type="NCBIfam" id="NF038402">
    <property type="entry name" value="TroA_like"/>
    <property type="match status" value="1"/>
</dbReference>
<evidence type="ECO:0000256" key="2">
    <source>
        <dbReference type="SAM" id="MobiDB-lite"/>
    </source>
</evidence>
<dbReference type="PANTHER" id="PTHR30535">
    <property type="entry name" value="VITAMIN B12-BINDING PROTEIN"/>
    <property type="match status" value="1"/>
</dbReference>
<dbReference type="InterPro" id="IPR050902">
    <property type="entry name" value="ABC_Transporter_SBP"/>
</dbReference>
<dbReference type="EMBL" id="AM406670">
    <property type="protein sequence ID" value="CAL93004.1"/>
    <property type="molecule type" value="Genomic_DNA"/>
</dbReference>
<dbReference type="HOGENOM" id="CLU_038034_2_7_4"/>
<feature type="compositionally biased region" description="Basic and acidic residues" evidence="2">
    <location>
        <begin position="1"/>
        <end position="11"/>
    </location>
</feature>
<dbReference type="PROSITE" id="PS50983">
    <property type="entry name" value="FE_B12_PBP"/>
    <property type="match status" value="1"/>
</dbReference>
<accession>A1K2E9</accession>
<evidence type="ECO:0000313" key="5">
    <source>
        <dbReference type="Proteomes" id="UP000002588"/>
    </source>
</evidence>
<dbReference type="Pfam" id="PF01497">
    <property type="entry name" value="Peripla_BP_2"/>
    <property type="match status" value="1"/>
</dbReference>
<dbReference type="AlphaFoldDB" id="A1K2E9"/>